<dbReference type="InterPro" id="IPR007065">
    <property type="entry name" value="HPP"/>
</dbReference>
<dbReference type="Pfam" id="PF04982">
    <property type="entry name" value="TM_HPP"/>
    <property type="match status" value="1"/>
</dbReference>
<reference evidence="3 4" key="1">
    <citation type="submission" date="2020-10" db="EMBL/GenBank/DDBJ databases">
        <title>Degradation of 1,4-Dioxane by Xanthobacter sp. YN2, via a Novel Group-2 Soluble Di-Iron Monooxygenase.</title>
        <authorList>
            <person name="Ma F."/>
            <person name="Wang Y."/>
            <person name="Yang J."/>
            <person name="Guo H."/>
            <person name="Su D."/>
            <person name="Yu L."/>
        </authorList>
    </citation>
    <scope>NUCLEOTIDE SEQUENCE [LARGE SCALE GENOMIC DNA]</scope>
    <source>
        <strain evidence="3 4">YN2</strain>
    </source>
</reference>
<dbReference type="PANTHER" id="PTHR33741">
    <property type="entry name" value="TRANSMEMBRANE PROTEIN DDB_G0269096-RELATED"/>
    <property type="match status" value="1"/>
</dbReference>
<keyword evidence="1" id="KW-0812">Transmembrane</keyword>
<feature type="domain" description="HPP transmembrane region" evidence="2">
    <location>
        <begin position="29"/>
        <end position="173"/>
    </location>
</feature>
<evidence type="ECO:0000259" key="2">
    <source>
        <dbReference type="Pfam" id="PF04982"/>
    </source>
</evidence>
<organism evidence="3 4">
    <name type="scientific">Xanthobacter dioxanivorans</name>
    <dbReference type="NCBI Taxonomy" id="2528964"/>
    <lineage>
        <taxon>Bacteria</taxon>
        <taxon>Pseudomonadati</taxon>
        <taxon>Pseudomonadota</taxon>
        <taxon>Alphaproteobacteria</taxon>
        <taxon>Hyphomicrobiales</taxon>
        <taxon>Xanthobacteraceae</taxon>
        <taxon>Xanthobacter</taxon>
    </lineage>
</organism>
<evidence type="ECO:0000313" key="4">
    <source>
        <dbReference type="Proteomes" id="UP000596427"/>
    </source>
</evidence>
<dbReference type="KEGG" id="xdi:EZH22_15335"/>
<evidence type="ECO:0000313" key="3">
    <source>
        <dbReference type="EMBL" id="QRG04561.1"/>
    </source>
</evidence>
<evidence type="ECO:0000256" key="1">
    <source>
        <dbReference type="SAM" id="Phobius"/>
    </source>
</evidence>
<gene>
    <name evidence="3" type="ORF">EZH22_15335</name>
</gene>
<dbReference type="PANTHER" id="PTHR33741:SF5">
    <property type="entry name" value="TRANSMEMBRANE PROTEIN DDB_G0269096-RELATED"/>
    <property type="match status" value="1"/>
</dbReference>
<dbReference type="EMBL" id="CP063362">
    <property type="protein sequence ID" value="QRG04561.1"/>
    <property type="molecule type" value="Genomic_DNA"/>
</dbReference>
<dbReference type="Proteomes" id="UP000596427">
    <property type="component" value="Chromosome"/>
</dbReference>
<name>A0A974PJW8_9HYPH</name>
<keyword evidence="4" id="KW-1185">Reference proteome</keyword>
<dbReference type="RefSeq" id="WP_203191438.1">
    <property type="nucleotide sequence ID" value="NZ_CP063362.1"/>
</dbReference>
<accession>A0A974PJW8</accession>
<sequence length="178" mass="18557">MPPSAPPPGSSSDTRPGARTFLGRDGRTLLLWCWQGLGGTLAVAAMEIAAYFGETPLALIPFATSIVLVLGMPEAEAAQPRALVGGHLVSTLVGLAMLAVFGRSEPAAAAAVGLAMVAMRATGTMHPPAAINPIIVVMEAMKPGFLLVPVGFGAVLLSLYAFGWHNLARRGSWPSRWW</sequence>
<feature type="transmembrane region" description="Helical" evidence="1">
    <location>
        <begin position="58"/>
        <end position="75"/>
    </location>
</feature>
<keyword evidence="1" id="KW-1133">Transmembrane helix</keyword>
<keyword evidence="1" id="KW-0472">Membrane</keyword>
<proteinExistence type="predicted"/>
<feature type="transmembrane region" description="Helical" evidence="1">
    <location>
        <begin position="144"/>
        <end position="164"/>
    </location>
</feature>
<feature type="transmembrane region" description="Helical" evidence="1">
    <location>
        <begin position="82"/>
        <end position="101"/>
    </location>
</feature>
<protein>
    <submittedName>
        <fullName evidence="3">HPP family protein</fullName>
    </submittedName>
</protein>
<dbReference type="InterPro" id="IPR058581">
    <property type="entry name" value="TM_HPP"/>
</dbReference>
<dbReference type="AlphaFoldDB" id="A0A974PJW8"/>